<comment type="subcellular location">
    <subcellularLocation>
        <location evidence="1">Membrane</location>
        <topology evidence="1">Multi-pass membrane protein</topology>
    </subcellularLocation>
</comment>
<proteinExistence type="predicted"/>
<evidence type="ECO:0000313" key="8">
    <source>
        <dbReference type="Proteomes" id="UP000233551"/>
    </source>
</evidence>
<keyword evidence="5 6" id="KW-0472">Membrane</keyword>
<keyword evidence="3" id="KW-0460">Magnesium</keyword>
<dbReference type="Gene3D" id="3.40.1110.10">
    <property type="entry name" value="Calcium-transporting ATPase, cytoplasmic domain N"/>
    <property type="match status" value="2"/>
</dbReference>
<evidence type="ECO:0000256" key="6">
    <source>
        <dbReference type="SAM" id="Phobius"/>
    </source>
</evidence>
<accession>A0A2I0GK70</accession>
<sequence>CRWRSGTSICFIAIGVLVELIVMHMVQHRKYRDVINNLSVPLIGGTSIAMPTVLAVTMAIGCHRLSQQGAITTRITAYEDMARMDVLCSDKTGPLTLNKLSVDKNLIEVFGKDVTDMDTVILLAVRAARVENQDAIAACIVGMLGDPKEEVPEKTKESGGGPWKFVGLLPLFDPPRHDSAEAIRLPLDLGVNVKIIVGDQLAIGMETAQRLGMGTNMYPSSSLLESIGASPSLASLLKN</sequence>
<feature type="transmembrane region" description="Helical" evidence="6">
    <location>
        <begin position="38"/>
        <end position="60"/>
    </location>
</feature>
<dbReference type="GO" id="GO:0016020">
    <property type="term" value="C:membrane"/>
    <property type="evidence" value="ECO:0007669"/>
    <property type="project" value="UniProtKB-SubCell"/>
</dbReference>
<organism evidence="7 8">
    <name type="scientific">Punica granatum</name>
    <name type="common">Pomegranate</name>
    <dbReference type="NCBI Taxonomy" id="22663"/>
    <lineage>
        <taxon>Eukaryota</taxon>
        <taxon>Viridiplantae</taxon>
        <taxon>Streptophyta</taxon>
        <taxon>Embryophyta</taxon>
        <taxon>Tracheophyta</taxon>
        <taxon>Spermatophyta</taxon>
        <taxon>Magnoliopsida</taxon>
        <taxon>eudicotyledons</taxon>
        <taxon>Gunneridae</taxon>
        <taxon>Pentapetalae</taxon>
        <taxon>rosids</taxon>
        <taxon>malvids</taxon>
        <taxon>Myrtales</taxon>
        <taxon>Lythraceae</taxon>
        <taxon>Punica</taxon>
    </lineage>
</organism>
<evidence type="ECO:0000256" key="2">
    <source>
        <dbReference type="ARBA" id="ARBA00022692"/>
    </source>
</evidence>
<reference evidence="7 8" key="1">
    <citation type="submission" date="2017-11" db="EMBL/GenBank/DDBJ databases">
        <title>De-novo sequencing of pomegranate (Punica granatum L.) genome.</title>
        <authorList>
            <person name="Akparov Z."/>
            <person name="Amiraslanov A."/>
            <person name="Hajiyeva S."/>
            <person name="Abbasov M."/>
            <person name="Kaur K."/>
            <person name="Hamwieh A."/>
            <person name="Solovyev V."/>
            <person name="Salamov A."/>
            <person name="Braich B."/>
            <person name="Kosarev P."/>
            <person name="Mahmoud A."/>
            <person name="Hajiyev E."/>
            <person name="Babayeva S."/>
            <person name="Izzatullayeva V."/>
            <person name="Mammadov A."/>
            <person name="Mammadov A."/>
            <person name="Sharifova S."/>
            <person name="Ojaghi J."/>
            <person name="Eynullazada K."/>
            <person name="Bayramov B."/>
            <person name="Abdulazimova A."/>
            <person name="Shahmuradov I."/>
        </authorList>
    </citation>
    <scope>NUCLEOTIDE SEQUENCE [LARGE SCALE GENOMIC DNA]</scope>
    <source>
        <strain evidence="8">cv. AG2017</strain>
        <tissue evidence="7">Leaf</tissue>
    </source>
</reference>
<comment type="caution">
    <text evidence="7">The sequence shown here is derived from an EMBL/GenBank/DDBJ whole genome shotgun (WGS) entry which is preliminary data.</text>
</comment>
<dbReference type="InterPro" id="IPR023214">
    <property type="entry name" value="HAD_sf"/>
</dbReference>
<dbReference type="EMBL" id="PGOL01044980">
    <property type="protein sequence ID" value="PKH63905.1"/>
    <property type="molecule type" value="Genomic_DNA"/>
</dbReference>
<gene>
    <name evidence="7" type="ORF">CRG98_050234</name>
</gene>
<evidence type="ECO:0000256" key="5">
    <source>
        <dbReference type="ARBA" id="ARBA00023136"/>
    </source>
</evidence>
<dbReference type="GO" id="GO:0000166">
    <property type="term" value="F:nucleotide binding"/>
    <property type="evidence" value="ECO:0007669"/>
    <property type="project" value="InterPro"/>
</dbReference>
<dbReference type="Gene3D" id="3.40.50.1000">
    <property type="entry name" value="HAD superfamily/HAD-like"/>
    <property type="match status" value="2"/>
</dbReference>
<evidence type="ECO:0000256" key="4">
    <source>
        <dbReference type="ARBA" id="ARBA00022989"/>
    </source>
</evidence>
<dbReference type="PRINTS" id="PR00119">
    <property type="entry name" value="CATATPASE"/>
</dbReference>
<keyword evidence="2 6" id="KW-0812">Transmembrane</keyword>
<keyword evidence="8" id="KW-1185">Reference proteome</keyword>
<name>A0A2I0GK70_PUNGR</name>
<evidence type="ECO:0000256" key="3">
    <source>
        <dbReference type="ARBA" id="ARBA00022842"/>
    </source>
</evidence>
<evidence type="ECO:0000313" key="7">
    <source>
        <dbReference type="EMBL" id="PKH63905.1"/>
    </source>
</evidence>
<dbReference type="SUPFAM" id="SSF81665">
    <property type="entry name" value="Calcium ATPase, transmembrane domain M"/>
    <property type="match status" value="1"/>
</dbReference>
<dbReference type="InterPro" id="IPR023298">
    <property type="entry name" value="ATPase_P-typ_TM_dom_sf"/>
</dbReference>
<protein>
    <submittedName>
        <fullName evidence="7">Uncharacterized protein</fullName>
    </submittedName>
</protein>
<dbReference type="InterPro" id="IPR036412">
    <property type="entry name" value="HAD-like_sf"/>
</dbReference>
<dbReference type="Gene3D" id="1.20.1110.10">
    <property type="entry name" value="Calcium-transporting ATPase, transmembrane domain"/>
    <property type="match status" value="1"/>
</dbReference>
<dbReference type="PANTHER" id="PTHR42861">
    <property type="entry name" value="CALCIUM-TRANSPORTING ATPASE"/>
    <property type="match status" value="1"/>
</dbReference>
<dbReference type="InterPro" id="IPR023299">
    <property type="entry name" value="ATPase_P-typ_cyto_dom_N"/>
</dbReference>
<dbReference type="SUPFAM" id="SSF56784">
    <property type="entry name" value="HAD-like"/>
    <property type="match status" value="1"/>
</dbReference>
<dbReference type="STRING" id="22663.A0A2I0GK70"/>
<dbReference type="AlphaFoldDB" id="A0A2I0GK70"/>
<keyword evidence="4 6" id="KW-1133">Transmembrane helix</keyword>
<feature type="transmembrane region" description="Helical" evidence="6">
    <location>
        <begin position="6"/>
        <end position="26"/>
    </location>
</feature>
<feature type="non-terminal residue" evidence="7">
    <location>
        <position position="1"/>
    </location>
</feature>
<dbReference type="Proteomes" id="UP000233551">
    <property type="component" value="Unassembled WGS sequence"/>
</dbReference>
<evidence type="ECO:0000256" key="1">
    <source>
        <dbReference type="ARBA" id="ARBA00004141"/>
    </source>
</evidence>